<feature type="compositionally biased region" description="Basic and acidic residues" evidence="9">
    <location>
        <begin position="26"/>
        <end position="43"/>
    </location>
</feature>
<dbReference type="EMBL" id="CAKOAT010851820">
    <property type="protein sequence ID" value="CAH8389721.1"/>
    <property type="molecule type" value="Genomic_DNA"/>
</dbReference>
<sequence>MAVYDRSGDNNKTELDTSKKRKSRSRRDGTTVAERIKMWKEYNDTVEESPSKKRKVPAKGSKKGCMKGKGGPENGKCSFRGVRQRTWGKWVAEIREPNRGKRLWLGTFPTAEEAACAYDEAAKAMYGPLARVNFPQSCVSDVASSSSRSEVCTVETPGDVHVKTEDLDCESRPFFAEAKPMDRVENDVHESAEEMKSPLKDWLSEFEQKYWEGLQEEKQKQKEEQEMVAGTCQKQPDALSVSDYGWPADLYQNQWDSSEMFDVSELLGDLNGDIFTGANQNQCLGDNVGGGLPEAEKQQVGLPPLESFGSECGLPPPQHEAQDGNEFFDLSFLDAKN</sequence>
<keyword evidence="5" id="KW-0010">Activator</keyword>
<keyword evidence="4" id="KW-0238">DNA-binding</keyword>
<keyword evidence="2" id="KW-0805">Transcription regulation</keyword>
<dbReference type="SMART" id="SM00380">
    <property type="entry name" value="AP2"/>
    <property type="match status" value="1"/>
</dbReference>
<dbReference type="SUPFAM" id="SSF54171">
    <property type="entry name" value="DNA-binding domain"/>
    <property type="match status" value="1"/>
</dbReference>
<dbReference type="InterPro" id="IPR036955">
    <property type="entry name" value="AP2/ERF_dom_sf"/>
</dbReference>
<evidence type="ECO:0000256" key="1">
    <source>
        <dbReference type="ARBA" id="ARBA00004123"/>
    </source>
</evidence>
<comment type="subcellular location">
    <subcellularLocation>
        <location evidence="1">Nucleus</location>
    </subcellularLocation>
</comment>
<dbReference type="AlphaFoldDB" id="A0ABC8M0J9"/>
<dbReference type="InterPro" id="IPR016177">
    <property type="entry name" value="DNA-bd_dom_sf"/>
</dbReference>
<dbReference type="GO" id="GO:0003677">
    <property type="term" value="F:DNA binding"/>
    <property type="evidence" value="ECO:0007669"/>
    <property type="project" value="UniProtKB-KW"/>
</dbReference>
<evidence type="ECO:0000313" key="12">
    <source>
        <dbReference type="Proteomes" id="UP001642260"/>
    </source>
</evidence>
<dbReference type="CDD" id="cd00018">
    <property type="entry name" value="AP2"/>
    <property type="match status" value="1"/>
</dbReference>
<evidence type="ECO:0000256" key="3">
    <source>
        <dbReference type="ARBA" id="ARBA00023016"/>
    </source>
</evidence>
<evidence type="ECO:0000256" key="4">
    <source>
        <dbReference type="ARBA" id="ARBA00023125"/>
    </source>
</evidence>
<evidence type="ECO:0000256" key="6">
    <source>
        <dbReference type="ARBA" id="ARBA00023163"/>
    </source>
</evidence>
<dbReference type="InterPro" id="IPR001471">
    <property type="entry name" value="AP2/ERF_dom"/>
</dbReference>
<evidence type="ECO:0000256" key="9">
    <source>
        <dbReference type="SAM" id="MobiDB-lite"/>
    </source>
</evidence>
<dbReference type="PRINTS" id="PR00367">
    <property type="entry name" value="ETHRSPELEMNT"/>
</dbReference>
<keyword evidence="12" id="KW-1185">Reference proteome</keyword>
<name>A0ABC8M0J9_ERUVS</name>
<organism evidence="11 12">
    <name type="scientific">Eruca vesicaria subsp. sativa</name>
    <name type="common">Garden rocket</name>
    <name type="synonym">Eruca sativa</name>
    <dbReference type="NCBI Taxonomy" id="29727"/>
    <lineage>
        <taxon>Eukaryota</taxon>
        <taxon>Viridiplantae</taxon>
        <taxon>Streptophyta</taxon>
        <taxon>Embryophyta</taxon>
        <taxon>Tracheophyta</taxon>
        <taxon>Spermatophyta</taxon>
        <taxon>Magnoliopsida</taxon>
        <taxon>eudicotyledons</taxon>
        <taxon>Gunneridae</taxon>
        <taxon>Pentapetalae</taxon>
        <taxon>rosids</taxon>
        <taxon>malvids</taxon>
        <taxon>Brassicales</taxon>
        <taxon>Brassicaceae</taxon>
        <taxon>Brassiceae</taxon>
        <taxon>Eruca</taxon>
    </lineage>
</organism>
<dbReference type="Pfam" id="PF00847">
    <property type="entry name" value="AP2"/>
    <property type="match status" value="1"/>
</dbReference>
<feature type="domain" description="AP2/ERF" evidence="10">
    <location>
        <begin position="78"/>
        <end position="135"/>
    </location>
</feature>
<evidence type="ECO:0000256" key="8">
    <source>
        <dbReference type="ARBA" id="ARBA00024343"/>
    </source>
</evidence>
<feature type="compositionally biased region" description="Basic and acidic residues" evidence="9">
    <location>
        <begin position="1"/>
        <end position="18"/>
    </location>
</feature>
<evidence type="ECO:0000256" key="2">
    <source>
        <dbReference type="ARBA" id="ARBA00023015"/>
    </source>
</evidence>
<dbReference type="GO" id="GO:0005634">
    <property type="term" value="C:nucleus"/>
    <property type="evidence" value="ECO:0007669"/>
    <property type="project" value="UniProtKB-SubCell"/>
</dbReference>
<keyword evidence="6" id="KW-0804">Transcription</keyword>
<comment type="similarity">
    <text evidence="8">Belongs to the AP2/ERF transcription factor family. ERF subfamily.</text>
</comment>
<proteinExistence type="inferred from homology"/>
<dbReference type="Proteomes" id="UP001642260">
    <property type="component" value="Unassembled WGS sequence"/>
</dbReference>
<comment type="caution">
    <text evidence="11">The sequence shown here is derived from an EMBL/GenBank/DDBJ whole genome shotgun (WGS) entry which is preliminary data.</text>
</comment>
<accession>A0ABC8M0J9</accession>
<dbReference type="Gene3D" id="3.30.730.10">
    <property type="entry name" value="AP2/ERF domain"/>
    <property type="match status" value="1"/>
</dbReference>
<protein>
    <recommendedName>
        <fullName evidence="10">AP2/ERF domain-containing protein</fullName>
    </recommendedName>
</protein>
<keyword evidence="7" id="KW-0539">Nucleus</keyword>
<gene>
    <name evidence="11" type="ORF">ERUC_LOCUS42204</name>
</gene>
<keyword evidence="3" id="KW-0346">Stress response</keyword>
<evidence type="ECO:0000256" key="7">
    <source>
        <dbReference type="ARBA" id="ARBA00023242"/>
    </source>
</evidence>
<evidence type="ECO:0000313" key="11">
    <source>
        <dbReference type="EMBL" id="CAH8389721.1"/>
    </source>
</evidence>
<dbReference type="FunFam" id="3.30.730.10:FF:000001">
    <property type="entry name" value="Ethylene-responsive transcription factor 2"/>
    <property type="match status" value="1"/>
</dbReference>
<dbReference type="PANTHER" id="PTHR31241">
    <property type="entry name" value="DEHYDRATION-RESPONSIVE ELEMENT-BINDING PROTEIN 2C"/>
    <property type="match status" value="1"/>
</dbReference>
<dbReference type="PANTHER" id="PTHR31241:SF62">
    <property type="entry name" value="DEHYDRATION-RESPONSIVE ELEMENT-BINDING PROTEIN 2D"/>
    <property type="match status" value="1"/>
</dbReference>
<evidence type="ECO:0000259" key="10">
    <source>
        <dbReference type="PROSITE" id="PS51032"/>
    </source>
</evidence>
<evidence type="ECO:0000256" key="5">
    <source>
        <dbReference type="ARBA" id="ARBA00023159"/>
    </source>
</evidence>
<dbReference type="PROSITE" id="PS51032">
    <property type="entry name" value="AP2_ERF"/>
    <property type="match status" value="1"/>
</dbReference>
<feature type="region of interest" description="Disordered" evidence="9">
    <location>
        <begin position="1"/>
        <end position="78"/>
    </location>
</feature>
<feature type="compositionally biased region" description="Basic residues" evidence="9">
    <location>
        <begin position="52"/>
        <end position="66"/>
    </location>
</feature>
<reference evidence="11 12" key="1">
    <citation type="submission" date="2022-03" db="EMBL/GenBank/DDBJ databases">
        <authorList>
            <person name="Macdonald S."/>
            <person name="Ahmed S."/>
            <person name="Newling K."/>
        </authorList>
    </citation>
    <scope>NUCLEOTIDE SEQUENCE [LARGE SCALE GENOMIC DNA]</scope>
</reference>